<dbReference type="EC" id="2.7.13.3" evidence="3"/>
<dbReference type="Gene3D" id="1.10.287.130">
    <property type="match status" value="1"/>
</dbReference>
<evidence type="ECO:0000256" key="2">
    <source>
        <dbReference type="ARBA" id="ARBA00004370"/>
    </source>
</evidence>
<dbReference type="Proteomes" id="UP000732377">
    <property type="component" value="Unassembled WGS sequence"/>
</dbReference>
<dbReference type="PROSITE" id="PS50885">
    <property type="entry name" value="HAMP"/>
    <property type="match status" value="1"/>
</dbReference>
<evidence type="ECO:0000259" key="8">
    <source>
        <dbReference type="PROSITE" id="PS50109"/>
    </source>
</evidence>
<evidence type="ECO:0000256" key="4">
    <source>
        <dbReference type="ARBA" id="ARBA00022553"/>
    </source>
</evidence>
<dbReference type="InterPro" id="IPR003661">
    <property type="entry name" value="HisK_dim/P_dom"/>
</dbReference>
<evidence type="ECO:0000256" key="7">
    <source>
        <dbReference type="ARBA" id="ARBA00023012"/>
    </source>
</evidence>
<dbReference type="CDD" id="cd00075">
    <property type="entry name" value="HATPase"/>
    <property type="match status" value="1"/>
</dbReference>
<feature type="domain" description="Histidine kinase" evidence="8">
    <location>
        <begin position="36"/>
        <end position="194"/>
    </location>
</feature>
<dbReference type="InterPro" id="IPR005467">
    <property type="entry name" value="His_kinase_dom"/>
</dbReference>
<comment type="catalytic activity">
    <reaction evidence="1">
        <text>ATP + protein L-histidine = ADP + protein N-phospho-L-histidine.</text>
        <dbReference type="EC" id="2.7.13.3"/>
    </reaction>
</comment>
<proteinExistence type="predicted"/>
<dbReference type="SMART" id="SM00388">
    <property type="entry name" value="HisKA"/>
    <property type="match status" value="1"/>
</dbReference>
<protein>
    <recommendedName>
        <fullName evidence="3">histidine kinase</fullName>
        <ecNumber evidence="3">2.7.13.3</ecNumber>
    </recommendedName>
</protein>
<dbReference type="Pfam" id="PF00672">
    <property type="entry name" value="HAMP"/>
    <property type="match status" value="1"/>
</dbReference>
<name>A0A953I4L4_SYMTR</name>
<dbReference type="CDD" id="cd00082">
    <property type="entry name" value="HisKA"/>
    <property type="match status" value="1"/>
</dbReference>
<evidence type="ECO:0000313" key="10">
    <source>
        <dbReference type="EMBL" id="MBY6278297.1"/>
    </source>
</evidence>
<dbReference type="InterPro" id="IPR036890">
    <property type="entry name" value="HATPase_C_sf"/>
</dbReference>
<evidence type="ECO:0000256" key="6">
    <source>
        <dbReference type="ARBA" id="ARBA00022777"/>
    </source>
</evidence>
<reference evidence="10" key="1">
    <citation type="submission" date="2017-11" db="EMBL/GenBank/DDBJ databases">
        <title>Three new genomes from thermophilic consortium.</title>
        <authorList>
            <person name="Quaggio R."/>
            <person name="Amgarten D."/>
            <person name="Setubal J.C."/>
        </authorList>
    </citation>
    <scope>NUCLEOTIDE SEQUENCE</scope>
    <source>
        <strain evidence="10">ZCTH01-B2</strain>
    </source>
</reference>
<comment type="subcellular location">
    <subcellularLocation>
        <location evidence="2">Membrane</location>
    </subcellularLocation>
</comment>
<evidence type="ECO:0000256" key="5">
    <source>
        <dbReference type="ARBA" id="ARBA00022679"/>
    </source>
</evidence>
<keyword evidence="5" id="KW-0808">Transferase</keyword>
<dbReference type="SUPFAM" id="SSF47384">
    <property type="entry name" value="Homodimeric domain of signal transducing histidine kinase"/>
    <property type="match status" value="1"/>
</dbReference>
<evidence type="ECO:0000259" key="9">
    <source>
        <dbReference type="PROSITE" id="PS50885"/>
    </source>
</evidence>
<dbReference type="EMBL" id="PIUK01000431">
    <property type="protein sequence ID" value="MBY6278297.1"/>
    <property type="molecule type" value="Genomic_DNA"/>
</dbReference>
<evidence type="ECO:0000256" key="3">
    <source>
        <dbReference type="ARBA" id="ARBA00012438"/>
    </source>
</evidence>
<dbReference type="InterPro" id="IPR050736">
    <property type="entry name" value="Sensor_HK_Regulatory"/>
</dbReference>
<dbReference type="AlphaFoldDB" id="A0A953I4L4"/>
<evidence type="ECO:0000256" key="1">
    <source>
        <dbReference type="ARBA" id="ARBA00000085"/>
    </source>
</evidence>
<keyword evidence="6 10" id="KW-0418">Kinase</keyword>
<dbReference type="PANTHER" id="PTHR43711:SF1">
    <property type="entry name" value="HISTIDINE KINASE 1"/>
    <property type="match status" value="1"/>
</dbReference>
<dbReference type="PROSITE" id="PS50109">
    <property type="entry name" value="HIS_KIN"/>
    <property type="match status" value="1"/>
</dbReference>
<dbReference type="CDD" id="cd06225">
    <property type="entry name" value="HAMP"/>
    <property type="match status" value="1"/>
</dbReference>
<dbReference type="GO" id="GO:0000155">
    <property type="term" value="F:phosphorelay sensor kinase activity"/>
    <property type="evidence" value="ECO:0007669"/>
    <property type="project" value="InterPro"/>
</dbReference>
<dbReference type="GO" id="GO:0016020">
    <property type="term" value="C:membrane"/>
    <property type="evidence" value="ECO:0007669"/>
    <property type="project" value="UniProtKB-SubCell"/>
</dbReference>
<gene>
    <name evidence="10" type="ORF">CWE10_19440</name>
</gene>
<dbReference type="Pfam" id="PF00512">
    <property type="entry name" value="HisKA"/>
    <property type="match status" value="1"/>
</dbReference>
<dbReference type="InterPro" id="IPR003594">
    <property type="entry name" value="HATPase_dom"/>
</dbReference>
<feature type="domain" description="HAMP" evidence="9">
    <location>
        <begin position="1"/>
        <end position="28"/>
    </location>
</feature>
<dbReference type="Pfam" id="PF02518">
    <property type="entry name" value="HATPase_c"/>
    <property type="match status" value="1"/>
</dbReference>
<dbReference type="SUPFAM" id="SSF55874">
    <property type="entry name" value="ATPase domain of HSP90 chaperone/DNA topoisomerase II/histidine kinase"/>
    <property type="match status" value="1"/>
</dbReference>
<feature type="non-terminal residue" evidence="10">
    <location>
        <position position="194"/>
    </location>
</feature>
<comment type="caution">
    <text evidence="10">The sequence shown here is derived from an EMBL/GenBank/DDBJ whole genome shotgun (WGS) entry which is preliminary data.</text>
</comment>
<dbReference type="PANTHER" id="PTHR43711">
    <property type="entry name" value="TWO-COMPONENT HISTIDINE KINASE"/>
    <property type="match status" value="1"/>
</dbReference>
<evidence type="ECO:0000313" key="11">
    <source>
        <dbReference type="Proteomes" id="UP000732377"/>
    </source>
</evidence>
<keyword evidence="4" id="KW-0597">Phosphoprotein</keyword>
<accession>A0A953I4L4</accession>
<organism evidence="10 11">
    <name type="scientific">Symbiobacterium thermophilum</name>
    <dbReference type="NCBI Taxonomy" id="2734"/>
    <lineage>
        <taxon>Bacteria</taxon>
        <taxon>Bacillati</taxon>
        <taxon>Bacillota</taxon>
        <taxon>Clostridia</taxon>
        <taxon>Eubacteriales</taxon>
        <taxon>Symbiobacteriaceae</taxon>
        <taxon>Symbiobacterium</taxon>
    </lineage>
</organism>
<dbReference type="Gene3D" id="3.30.565.10">
    <property type="entry name" value="Histidine kinase-like ATPase, C-terminal domain"/>
    <property type="match status" value="1"/>
</dbReference>
<dbReference type="InterPro" id="IPR003660">
    <property type="entry name" value="HAMP_dom"/>
</dbReference>
<sequence>MPVVGQDEIAELAAAFNRMRDRLEADERSRRQLVADIAHELRHPLAVMQGHVDLLQDGRVELTPEALLPIQDEIIRLNRLVGDLRDLSLAEVGRLSLHLTTVSPEAVLRSLMADLGEVAAAKGVNLEWAVSPGLPHLVADPDRLRQILINLLTNALRYTPPGGRVLVEAEARAGEFRVSVIDSGPGIDPADLPH</sequence>
<keyword evidence="7" id="KW-0902">Two-component regulatory system</keyword>
<dbReference type="InterPro" id="IPR036097">
    <property type="entry name" value="HisK_dim/P_sf"/>
</dbReference>